<dbReference type="Proteomes" id="UP001305414">
    <property type="component" value="Unassembled WGS sequence"/>
</dbReference>
<accession>A0AAN7V144</accession>
<feature type="domain" description="Nephrocystin 3-like N-terminal" evidence="2">
    <location>
        <begin position="54"/>
        <end position="113"/>
    </location>
</feature>
<dbReference type="EMBL" id="JAWHQM010000023">
    <property type="protein sequence ID" value="KAK5632194.1"/>
    <property type="molecule type" value="Genomic_DNA"/>
</dbReference>
<dbReference type="InterPro" id="IPR056884">
    <property type="entry name" value="NPHP3-like_N"/>
</dbReference>
<reference evidence="3 4" key="1">
    <citation type="submission" date="2023-10" db="EMBL/GenBank/DDBJ databases">
        <title>Draft genome sequence of Xylaria bambusicola isolate GMP-LS, the root and basal stem rot pathogen of sugarcane in Indonesia.</title>
        <authorList>
            <person name="Selvaraj P."/>
            <person name="Muralishankar V."/>
            <person name="Muruganantham S."/>
            <person name="Sp S."/>
            <person name="Haryani S."/>
            <person name="Lau K.J.X."/>
            <person name="Naqvi N.I."/>
        </authorList>
    </citation>
    <scope>NUCLEOTIDE SEQUENCE [LARGE SCALE GENOMIC DNA]</scope>
    <source>
        <strain evidence="3">GMP-LS</strain>
    </source>
</reference>
<evidence type="ECO:0000313" key="4">
    <source>
        <dbReference type="Proteomes" id="UP001305414"/>
    </source>
</evidence>
<evidence type="ECO:0000259" key="2">
    <source>
        <dbReference type="Pfam" id="PF24883"/>
    </source>
</evidence>
<keyword evidence="4" id="KW-1185">Reference proteome</keyword>
<protein>
    <recommendedName>
        <fullName evidence="2">Nephrocystin 3-like N-terminal domain-containing protein</fullName>
    </recommendedName>
</protein>
<dbReference type="AlphaFoldDB" id="A0AAN7V144"/>
<name>A0AAN7V144_9PEZI</name>
<evidence type="ECO:0000313" key="3">
    <source>
        <dbReference type="EMBL" id="KAK5632194.1"/>
    </source>
</evidence>
<gene>
    <name evidence="3" type="ORF">RRF57_007908</name>
</gene>
<proteinExistence type="predicted"/>
<keyword evidence="1" id="KW-0677">Repeat</keyword>
<sequence length="143" mass="16565">MAPLYGEGMASAFRWLQGEINKIEKCIQDLHVTGPREDKKRIEDTDGGLREDSYCWILENTDFQGWHNIQSSRLLWIKGNSGKGKTMLRCGIINKLESVRSTSLLSYFFCQDDFSGFFKKCISKYRPLSILLVRFFDKGLYFA</sequence>
<dbReference type="Pfam" id="PF24883">
    <property type="entry name" value="NPHP3_N"/>
    <property type="match status" value="1"/>
</dbReference>
<evidence type="ECO:0000256" key="1">
    <source>
        <dbReference type="ARBA" id="ARBA00022737"/>
    </source>
</evidence>
<comment type="caution">
    <text evidence="3">The sequence shown here is derived from an EMBL/GenBank/DDBJ whole genome shotgun (WGS) entry which is preliminary data.</text>
</comment>
<organism evidence="3 4">
    <name type="scientific">Xylaria bambusicola</name>
    <dbReference type="NCBI Taxonomy" id="326684"/>
    <lineage>
        <taxon>Eukaryota</taxon>
        <taxon>Fungi</taxon>
        <taxon>Dikarya</taxon>
        <taxon>Ascomycota</taxon>
        <taxon>Pezizomycotina</taxon>
        <taxon>Sordariomycetes</taxon>
        <taxon>Xylariomycetidae</taxon>
        <taxon>Xylariales</taxon>
        <taxon>Xylariaceae</taxon>
        <taxon>Xylaria</taxon>
    </lineage>
</organism>